<evidence type="ECO:0000313" key="3">
    <source>
        <dbReference type="Proteomes" id="UP000193560"/>
    </source>
</evidence>
<feature type="region of interest" description="Disordered" evidence="1">
    <location>
        <begin position="206"/>
        <end position="231"/>
    </location>
</feature>
<feature type="compositionally biased region" description="Low complexity" evidence="1">
    <location>
        <begin position="1"/>
        <end position="32"/>
    </location>
</feature>
<organism evidence="2 3">
    <name type="scientific">Absidia repens</name>
    <dbReference type="NCBI Taxonomy" id="90262"/>
    <lineage>
        <taxon>Eukaryota</taxon>
        <taxon>Fungi</taxon>
        <taxon>Fungi incertae sedis</taxon>
        <taxon>Mucoromycota</taxon>
        <taxon>Mucoromycotina</taxon>
        <taxon>Mucoromycetes</taxon>
        <taxon>Mucorales</taxon>
        <taxon>Cunninghamellaceae</taxon>
        <taxon>Absidia</taxon>
    </lineage>
</organism>
<accession>A0A1X2IGZ4</accession>
<feature type="compositionally biased region" description="Low complexity" evidence="1">
    <location>
        <begin position="212"/>
        <end position="231"/>
    </location>
</feature>
<evidence type="ECO:0000256" key="1">
    <source>
        <dbReference type="SAM" id="MobiDB-lite"/>
    </source>
</evidence>
<dbReference type="AlphaFoldDB" id="A0A1X2IGZ4"/>
<feature type="compositionally biased region" description="Polar residues" evidence="1">
    <location>
        <begin position="138"/>
        <end position="166"/>
    </location>
</feature>
<feature type="region of interest" description="Disordered" evidence="1">
    <location>
        <begin position="131"/>
        <end position="166"/>
    </location>
</feature>
<protein>
    <submittedName>
        <fullName evidence="2">Uncharacterized protein</fullName>
    </submittedName>
</protein>
<sequence length="317" mass="33712">MTNTSTTTINSNSSSNSNSNSSGHSNSNGNGKSKARVNERNGSGNEDDRHHRHSPLSGRPGIPYTVEVHRESESTTPESTAVADHSTHQQIGVTAIRMDISNNSNVTHQTLDGMVQYHQQQDIYQLQSQLKQSQPQQHSMPASIFNNLSSSPTSTQQSFASGGTTTPGMEYGMGSLFTFGDGLTGDHTSSLLYDTFLTSDVHNQHIGSNQNTTMSTTATASTTTTPTTTTSAASILPMTTADAGLTYSDHMDISASGVLPVETDPLAVASSSSTSSSSSSLHFPYPSYMSSPHIVFSSSQSSPSTNHYIPHPYLPSR</sequence>
<name>A0A1X2IGZ4_9FUNG</name>
<keyword evidence="3" id="KW-1185">Reference proteome</keyword>
<feature type="region of interest" description="Disordered" evidence="1">
    <location>
        <begin position="296"/>
        <end position="317"/>
    </location>
</feature>
<proteinExistence type="predicted"/>
<gene>
    <name evidence="2" type="ORF">BCR42DRAFT_414782</name>
</gene>
<dbReference type="Proteomes" id="UP000193560">
    <property type="component" value="Unassembled WGS sequence"/>
</dbReference>
<comment type="caution">
    <text evidence="2">The sequence shown here is derived from an EMBL/GenBank/DDBJ whole genome shotgun (WGS) entry which is preliminary data.</text>
</comment>
<dbReference type="EMBL" id="MCGE01000011">
    <property type="protein sequence ID" value="ORZ16312.1"/>
    <property type="molecule type" value="Genomic_DNA"/>
</dbReference>
<feature type="region of interest" description="Disordered" evidence="1">
    <location>
        <begin position="1"/>
        <end position="63"/>
    </location>
</feature>
<feature type="compositionally biased region" description="Polar residues" evidence="1">
    <location>
        <begin position="296"/>
        <end position="307"/>
    </location>
</feature>
<reference evidence="2 3" key="1">
    <citation type="submission" date="2016-07" db="EMBL/GenBank/DDBJ databases">
        <title>Pervasive Adenine N6-methylation of Active Genes in Fungi.</title>
        <authorList>
            <consortium name="DOE Joint Genome Institute"/>
            <person name="Mondo S.J."/>
            <person name="Dannebaum R.O."/>
            <person name="Kuo R.C."/>
            <person name="Labutti K."/>
            <person name="Haridas S."/>
            <person name="Kuo A."/>
            <person name="Salamov A."/>
            <person name="Ahrendt S.R."/>
            <person name="Lipzen A."/>
            <person name="Sullivan W."/>
            <person name="Andreopoulos W.B."/>
            <person name="Clum A."/>
            <person name="Lindquist E."/>
            <person name="Daum C."/>
            <person name="Ramamoorthy G.K."/>
            <person name="Gryganskyi A."/>
            <person name="Culley D."/>
            <person name="Magnuson J.K."/>
            <person name="James T.Y."/>
            <person name="O'Malley M.A."/>
            <person name="Stajich J.E."/>
            <person name="Spatafora J.W."/>
            <person name="Visel A."/>
            <person name="Grigoriev I.V."/>
        </authorList>
    </citation>
    <scope>NUCLEOTIDE SEQUENCE [LARGE SCALE GENOMIC DNA]</scope>
    <source>
        <strain evidence="2 3">NRRL 1336</strain>
    </source>
</reference>
<evidence type="ECO:0000313" key="2">
    <source>
        <dbReference type="EMBL" id="ORZ16312.1"/>
    </source>
</evidence>